<dbReference type="OrthoDB" id="2079210at2"/>
<evidence type="ECO:0000313" key="3">
    <source>
        <dbReference type="EMBL" id="RKR14958.1"/>
    </source>
</evidence>
<evidence type="ECO:0000256" key="2">
    <source>
        <dbReference type="SAM" id="SignalP"/>
    </source>
</evidence>
<keyword evidence="1" id="KW-0472">Membrane</keyword>
<dbReference type="InterPro" id="IPR025738">
    <property type="entry name" value="BatD"/>
</dbReference>
<sequence>MPKLFKINIPLLFLVFFCLFTQAQDKGAVTFEMKLSKNKLGINERLRVDFAMNKDGDNFTPPDFSGFRVLMGPSQSISSSWINGVRSYSKTYSYTLAPTARGKFSIKQASIVIGGKIYKSLAKTVEVTAAVDKPNGEKSADAIADDNLHLVAEVSKTNPYLNETVSVVYKLYVSPQISVSNYRPLDNPKYNNFWSQDIQVSRLNAQNGTYKGKAYRYVVLKRVVLYPQKSGKLEIEPLSLEVTVDVPTNKRDFFGGRVYSQTNKTVSAGKRTINVKALPEKGKPADFSGAVGDFDFKVTTSKTQLNASESLQAKVEVSGKGNLKLFQLPKPNLPSSLEVYEPEFKEGIRTNLAGMQGKVSDSYTIVPAYKGKYPIPSISFSYFNPKTKKYITENSEEILINVIKGPSSSSATNQTNSNNKQVVSSSNNAFHFIKTKTSLQAIKSNYFFGSTPFYLWLLLPLLLIPMYILLRKKREAITNDVVGNKVRKANKLAKKYLSKAKATLGTKDAFYVALEKALHNYLKAKLKIETSEFSKDKIQVLLSEKKVDTATIDEFISLLKNCEAARYSPFSNVQMQQDYDKASEVISLMDKQL</sequence>
<dbReference type="EMBL" id="RBIQ01000007">
    <property type="protein sequence ID" value="RKR14958.1"/>
    <property type="molecule type" value="Genomic_DNA"/>
</dbReference>
<protein>
    <submittedName>
        <fullName evidence="3">Oxygen tolerance protein BatD</fullName>
    </submittedName>
</protein>
<keyword evidence="1" id="KW-1133">Transmembrane helix</keyword>
<evidence type="ECO:0000256" key="1">
    <source>
        <dbReference type="SAM" id="Phobius"/>
    </source>
</evidence>
<dbReference type="PANTHER" id="PTHR40940:SF2">
    <property type="entry name" value="BATD"/>
    <property type="match status" value="1"/>
</dbReference>
<evidence type="ECO:0000313" key="4">
    <source>
        <dbReference type="Proteomes" id="UP000269412"/>
    </source>
</evidence>
<keyword evidence="1" id="KW-0812">Transmembrane</keyword>
<feature type="transmembrane region" description="Helical" evidence="1">
    <location>
        <begin position="453"/>
        <end position="470"/>
    </location>
</feature>
<dbReference type="RefSeq" id="WP_121064620.1">
    <property type="nucleotide sequence ID" value="NZ_RBIQ01000007.1"/>
</dbReference>
<dbReference type="AlphaFoldDB" id="A0A495EDH6"/>
<organism evidence="3 4">
    <name type="scientific">Maribacter vaceletii</name>
    <dbReference type="NCBI Taxonomy" id="1206816"/>
    <lineage>
        <taxon>Bacteria</taxon>
        <taxon>Pseudomonadati</taxon>
        <taxon>Bacteroidota</taxon>
        <taxon>Flavobacteriia</taxon>
        <taxon>Flavobacteriales</taxon>
        <taxon>Flavobacteriaceae</taxon>
        <taxon>Maribacter</taxon>
    </lineage>
</organism>
<accession>A0A495EDH6</accession>
<gene>
    <name evidence="3" type="ORF">CLV91_1040</name>
</gene>
<feature type="signal peptide" evidence="2">
    <location>
        <begin position="1"/>
        <end position="23"/>
    </location>
</feature>
<keyword evidence="4" id="KW-1185">Reference proteome</keyword>
<feature type="chain" id="PRO_5019785702" evidence="2">
    <location>
        <begin position="24"/>
        <end position="593"/>
    </location>
</feature>
<proteinExistence type="predicted"/>
<dbReference type="Proteomes" id="UP000269412">
    <property type="component" value="Unassembled WGS sequence"/>
</dbReference>
<dbReference type="PANTHER" id="PTHR40940">
    <property type="entry name" value="PROTEIN BATD-RELATED"/>
    <property type="match status" value="1"/>
</dbReference>
<dbReference type="Pfam" id="PF13584">
    <property type="entry name" value="BatD"/>
    <property type="match status" value="2"/>
</dbReference>
<name>A0A495EDH6_9FLAO</name>
<comment type="caution">
    <text evidence="3">The sequence shown here is derived from an EMBL/GenBank/DDBJ whole genome shotgun (WGS) entry which is preliminary data.</text>
</comment>
<reference evidence="3 4" key="1">
    <citation type="submission" date="2018-10" db="EMBL/GenBank/DDBJ databases">
        <title>Genomic Encyclopedia of Archaeal and Bacterial Type Strains, Phase II (KMG-II): from individual species to whole genera.</title>
        <authorList>
            <person name="Goeker M."/>
        </authorList>
    </citation>
    <scope>NUCLEOTIDE SEQUENCE [LARGE SCALE GENOMIC DNA]</scope>
    <source>
        <strain evidence="3 4">DSM 25230</strain>
    </source>
</reference>
<keyword evidence="2" id="KW-0732">Signal</keyword>